<protein>
    <submittedName>
        <fullName evidence="10">DEAD/DEAH box helicase</fullName>
    </submittedName>
</protein>
<evidence type="ECO:0000256" key="3">
    <source>
        <dbReference type="ARBA" id="ARBA00022806"/>
    </source>
</evidence>
<accession>A0ABR8LGS8</accession>
<dbReference type="SUPFAM" id="SSF52540">
    <property type="entry name" value="P-loop containing nucleoside triphosphate hydrolases"/>
    <property type="match status" value="1"/>
</dbReference>
<keyword evidence="2 6" id="KW-0378">Hydrolase</keyword>
<comment type="caution">
    <text evidence="10">The sequence shown here is derived from an EMBL/GenBank/DDBJ whole genome shotgun (WGS) entry which is preliminary data.</text>
</comment>
<evidence type="ECO:0000256" key="1">
    <source>
        <dbReference type="ARBA" id="ARBA00022741"/>
    </source>
</evidence>
<evidence type="ECO:0000313" key="10">
    <source>
        <dbReference type="EMBL" id="MBD3584520.1"/>
    </source>
</evidence>
<keyword evidence="4 6" id="KW-0067">ATP-binding</keyword>
<feature type="domain" description="Helicase ATP-binding" evidence="8">
    <location>
        <begin position="32"/>
        <end position="207"/>
    </location>
</feature>
<dbReference type="SMART" id="SM00490">
    <property type="entry name" value="HELICc"/>
    <property type="match status" value="1"/>
</dbReference>
<comment type="similarity">
    <text evidence="5 6">Belongs to the DEAD box helicase family.</text>
</comment>
<dbReference type="PROSITE" id="PS51194">
    <property type="entry name" value="HELICASE_CTER"/>
    <property type="match status" value="1"/>
</dbReference>
<dbReference type="InterPro" id="IPR050079">
    <property type="entry name" value="DEAD_box_RNA_helicase"/>
</dbReference>
<dbReference type="Proteomes" id="UP000624419">
    <property type="component" value="Unassembled WGS sequence"/>
</dbReference>
<dbReference type="CDD" id="cd00268">
    <property type="entry name" value="DEADc"/>
    <property type="match status" value="1"/>
</dbReference>
<dbReference type="PANTHER" id="PTHR47959:SF17">
    <property type="entry name" value="ATP-DEPENDENT RNA HELICASE DEAD BOX FAMILY"/>
    <property type="match status" value="1"/>
</dbReference>
<dbReference type="Gene3D" id="3.40.50.300">
    <property type="entry name" value="P-loop containing nucleotide triphosphate hydrolases"/>
    <property type="match status" value="2"/>
</dbReference>
<keyword evidence="11" id="KW-1185">Reference proteome</keyword>
<dbReference type="EMBL" id="JABBXD010000001">
    <property type="protein sequence ID" value="MBD3584520.1"/>
    <property type="molecule type" value="Genomic_DNA"/>
</dbReference>
<dbReference type="PROSITE" id="PS00039">
    <property type="entry name" value="DEAD_ATP_HELICASE"/>
    <property type="match status" value="1"/>
</dbReference>
<dbReference type="CDD" id="cd18787">
    <property type="entry name" value="SF2_C_DEAD"/>
    <property type="match status" value="1"/>
</dbReference>
<feature type="compositionally biased region" description="Basic and acidic residues" evidence="7">
    <location>
        <begin position="393"/>
        <end position="407"/>
    </location>
</feature>
<dbReference type="InterPro" id="IPR014001">
    <property type="entry name" value="Helicase_ATP-bd"/>
</dbReference>
<dbReference type="Pfam" id="PF00270">
    <property type="entry name" value="DEAD"/>
    <property type="match status" value="1"/>
</dbReference>
<dbReference type="Pfam" id="PF00271">
    <property type="entry name" value="Helicase_C"/>
    <property type="match status" value="1"/>
</dbReference>
<keyword evidence="1 6" id="KW-0547">Nucleotide-binding</keyword>
<evidence type="ECO:0000256" key="7">
    <source>
        <dbReference type="SAM" id="MobiDB-lite"/>
    </source>
</evidence>
<sequence length="447" mass="49581">MQISDLPVHHKIISRLQDKSFDTLTEIQEKTILPAMSGKDIIASSQTGSGKTLAFLIPLVNRLLNQKALSKKDPRAMILAPTRELAKQVFTEAKSLTSQLNLPCALIVGGENYNTQTKVLRKSPAIVVGTAGRIADHLEDKTFFLNGLEMLIFDEADRMLDLGFAPQLNLINQYADHRKRQTMLFSATLDNLALQHISKALLKAPVRINVGLATAIHQDISQHMYFADNVEHKNTLLTQCLGDTDYNQAIVFTATREDTNRICDMLNEDNLHAVALRGDLPQNQRAQIMSEFSRGQHSILVTTDVASRGLDLLKVGLVINFDLPKQSDEYIHRIGRTGRAGQKGTAISFVGPRDWQSFESIKAHVDYPVACEAHPESPAEFSGKKLKKPVKKKTQDKQSEKTAESKKPAATAKKRVNTTAGKDVGDMPIVRKKRQADPEADSDNDDE</sequence>
<dbReference type="InterPro" id="IPR044742">
    <property type="entry name" value="DEAD/DEAH_RhlB"/>
</dbReference>
<evidence type="ECO:0000256" key="2">
    <source>
        <dbReference type="ARBA" id="ARBA00022801"/>
    </source>
</evidence>
<evidence type="ECO:0000313" key="11">
    <source>
        <dbReference type="Proteomes" id="UP000624419"/>
    </source>
</evidence>
<dbReference type="InterPro" id="IPR000629">
    <property type="entry name" value="RNA-helicase_DEAD-box_CS"/>
</dbReference>
<gene>
    <name evidence="10" type="ORF">HHX48_02085</name>
</gene>
<evidence type="ECO:0000256" key="6">
    <source>
        <dbReference type="RuleBase" id="RU000492"/>
    </source>
</evidence>
<dbReference type="InterPro" id="IPR011545">
    <property type="entry name" value="DEAD/DEAH_box_helicase_dom"/>
</dbReference>
<evidence type="ECO:0000259" key="8">
    <source>
        <dbReference type="PROSITE" id="PS51192"/>
    </source>
</evidence>
<feature type="compositionally biased region" description="Acidic residues" evidence="7">
    <location>
        <begin position="438"/>
        <end position="447"/>
    </location>
</feature>
<dbReference type="PROSITE" id="PS51192">
    <property type="entry name" value="HELICASE_ATP_BIND_1"/>
    <property type="match status" value="1"/>
</dbReference>
<proteinExistence type="inferred from homology"/>
<reference evidence="10 11" key="1">
    <citation type="submission" date="2020-04" db="EMBL/GenBank/DDBJ databases">
        <title>Salinimonas sp. HHU 13199.</title>
        <authorList>
            <person name="Cui X."/>
            <person name="Zhang D."/>
        </authorList>
    </citation>
    <scope>NUCLEOTIDE SEQUENCE [LARGE SCALE GENOMIC DNA]</scope>
    <source>
        <strain evidence="10 11">HHU 13199</strain>
    </source>
</reference>
<dbReference type="RefSeq" id="WP_191021974.1">
    <property type="nucleotide sequence ID" value="NZ_JABBXD010000001.1"/>
</dbReference>
<organism evidence="10 11">
    <name type="scientific">Salinimonas profundi</name>
    <dbReference type="NCBI Taxonomy" id="2729140"/>
    <lineage>
        <taxon>Bacteria</taxon>
        <taxon>Pseudomonadati</taxon>
        <taxon>Pseudomonadota</taxon>
        <taxon>Gammaproteobacteria</taxon>
        <taxon>Alteromonadales</taxon>
        <taxon>Alteromonadaceae</taxon>
        <taxon>Alteromonas/Salinimonas group</taxon>
        <taxon>Salinimonas</taxon>
    </lineage>
</organism>
<evidence type="ECO:0000256" key="4">
    <source>
        <dbReference type="ARBA" id="ARBA00022840"/>
    </source>
</evidence>
<dbReference type="SMART" id="SM00487">
    <property type="entry name" value="DEXDc"/>
    <property type="match status" value="1"/>
</dbReference>
<evidence type="ECO:0000259" key="9">
    <source>
        <dbReference type="PROSITE" id="PS51194"/>
    </source>
</evidence>
<dbReference type="InterPro" id="IPR027417">
    <property type="entry name" value="P-loop_NTPase"/>
</dbReference>
<dbReference type="GO" id="GO:0004386">
    <property type="term" value="F:helicase activity"/>
    <property type="evidence" value="ECO:0007669"/>
    <property type="project" value="UniProtKB-KW"/>
</dbReference>
<keyword evidence="3 6" id="KW-0347">Helicase</keyword>
<feature type="region of interest" description="Disordered" evidence="7">
    <location>
        <begin position="374"/>
        <end position="447"/>
    </location>
</feature>
<dbReference type="PANTHER" id="PTHR47959">
    <property type="entry name" value="ATP-DEPENDENT RNA HELICASE RHLE-RELATED"/>
    <property type="match status" value="1"/>
</dbReference>
<feature type="domain" description="Helicase C-terminal" evidence="9">
    <location>
        <begin position="236"/>
        <end position="382"/>
    </location>
</feature>
<dbReference type="InterPro" id="IPR001650">
    <property type="entry name" value="Helicase_C-like"/>
</dbReference>
<evidence type="ECO:0000256" key="5">
    <source>
        <dbReference type="ARBA" id="ARBA00038437"/>
    </source>
</evidence>
<name>A0ABR8LGS8_9ALTE</name>